<organism evidence="7 8">
    <name type="scientific">Thermoflavifilum thermophilum</name>
    <dbReference type="NCBI Taxonomy" id="1393122"/>
    <lineage>
        <taxon>Bacteria</taxon>
        <taxon>Pseudomonadati</taxon>
        <taxon>Bacteroidota</taxon>
        <taxon>Chitinophagia</taxon>
        <taxon>Chitinophagales</taxon>
        <taxon>Chitinophagaceae</taxon>
        <taxon>Thermoflavifilum</taxon>
    </lineage>
</organism>
<dbReference type="GO" id="GO:0008236">
    <property type="term" value="F:serine-type peptidase activity"/>
    <property type="evidence" value="ECO:0007669"/>
    <property type="project" value="UniProtKB-KW"/>
</dbReference>
<keyword evidence="4 5" id="KW-0720">Serine protease</keyword>
<dbReference type="CDD" id="cd06782">
    <property type="entry name" value="cpPDZ_CPP-like"/>
    <property type="match status" value="1"/>
</dbReference>
<dbReference type="InterPro" id="IPR041489">
    <property type="entry name" value="PDZ_6"/>
</dbReference>
<proteinExistence type="inferred from homology"/>
<sequence>MMFRKNKWKTLAAGLLLGLAGMGIWALRTDDKYFEIIKSLDIYASVLRDLNTYYVDSLSPFSLMRTSVDAMTGSLDPYTTFYPEEDVGDLTFQTTGKYGGTGISIRREEDHVLITDVLQDSPAGLAGLRPGDRIENIDGRDVDSLSEDTVSNLLRGVPGTSVIMRIYRPYQQQRFTVKLVRAEIGLRSVPYAFRLADGVGYIRLQQFTQGCSRQVKQALDSLKNLPGGLQGLILDLRGNPGGLLEEAVKTANLFIDPGQIIVSIRGRIQAWNQTYRTTERADDDSIPLAVLINHQSASAAEILAGALQDLDRAVIVGQRSYGKGLVQTTYDLPYDTKMKITTARYYTPSGRCIQAITYSHQGDVLQQDYIPDSLRQIYKTAHGRIVKGGGGIEPDIPLRQQHLSEIAEDLLIHHMIFDYATRYFYEHAKPASPNDLMLTDRDYTSFLQFLQEKNYHFQSNASQLLDQFTDQVQIAGWWEQLRQQADSLRRTLNQIETKQLIAHREEIMQLLKAEIADRYWPQQGQWLVSLQSDEIILKTIRILHDPKSYRALLMPASSSIAHTH</sequence>
<dbReference type="InterPro" id="IPR005151">
    <property type="entry name" value="Tail-specific_protease"/>
</dbReference>
<dbReference type="RefSeq" id="WP_092459422.1">
    <property type="nucleotide sequence ID" value="NZ_FPCJ01000001.1"/>
</dbReference>
<dbReference type="InterPro" id="IPR029045">
    <property type="entry name" value="ClpP/crotonase-like_dom_sf"/>
</dbReference>
<gene>
    <name evidence="7" type="ORF">SAMN05660895_1480</name>
</gene>
<evidence type="ECO:0000256" key="5">
    <source>
        <dbReference type="RuleBase" id="RU004404"/>
    </source>
</evidence>
<dbReference type="PROSITE" id="PS50106">
    <property type="entry name" value="PDZ"/>
    <property type="match status" value="1"/>
</dbReference>
<keyword evidence="2 5" id="KW-0645">Protease</keyword>
<name>A0A1I7NDX8_9BACT</name>
<evidence type="ECO:0000256" key="4">
    <source>
        <dbReference type="ARBA" id="ARBA00022825"/>
    </source>
</evidence>
<evidence type="ECO:0000313" key="7">
    <source>
        <dbReference type="EMBL" id="SFV32860.1"/>
    </source>
</evidence>
<dbReference type="NCBIfam" id="TIGR00225">
    <property type="entry name" value="prc"/>
    <property type="match status" value="1"/>
</dbReference>
<dbReference type="STRING" id="1393122.SAMN05660895_1480"/>
<evidence type="ECO:0000256" key="2">
    <source>
        <dbReference type="ARBA" id="ARBA00022670"/>
    </source>
</evidence>
<comment type="similarity">
    <text evidence="1 5">Belongs to the peptidase S41A family.</text>
</comment>
<dbReference type="Gene3D" id="2.30.42.10">
    <property type="match status" value="1"/>
</dbReference>
<protein>
    <submittedName>
        <fullName evidence="7">Carboxyl-terminal processing protease</fullName>
    </submittedName>
</protein>
<dbReference type="InterPro" id="IPR004447">
    <property type="entry name" value="Peptidase_S41A"/>
</dbReference>
<dbReference type="GO" id="GO:0007165">
    <property type="term" value="P:signal transduction"/>
    <property type="evidence" value="ECO:0007669"/>
    <property type="project" value="TreeGrafter"/>
</dbReference>
<dbReference type="OrthoDB" id="9812068at2"/>
<dbReference type="EMBL" id="FPCJ01000001">
    <property type="protein sequence ID" value="SFV32860.1"/>
    <property type="molecule type" value="Genomic_DNA"/>
</dbReference>
<evidence type="ECO:0000256" key="3">
    <source>
        <dbReference type="ARBA" id="ARBA00022801"/>
    </source>
</evidence>
<dbReference type="Pfam" id="PF17820">
    <property type="entry name" value="PDZ_6"/>
    <property type="match status" value="1"/>
</dbReference>
<accession>A0A1I7NDX8</accession>
<dbReference type="Pfam" id="PF03572">
    <property type="entry name" value="Peptidase_S41"/>
    <property type="match status" value="1"/>
</dbReference>
<dbReference type="GO" id="GO:0006508">
    <property type="term" value="P:proteolysis"/>
    <property type="evidence" value="ECO:0007669"/>
    <property type="project" value="UniProtKB-KW"/>
</dbReference>
<dbReference type="Gene3D" id="3.30.750.44">
    <property type="match status" value="1"/>
</dbReference>
<dbReference type="CDD" id="cd07560">
    <property type="entry name" value="Peptidase_S41_CPP"/>
    <property type="match status" value="1"/>
</dbReference>
<dbReference type="SMART" id="SM00245">
    <property type="entry name" value="TSPc"/>
    <property type="match status" value="1"/>
</dbReference>
<keyword evidence="8" id="KW-1185">Reference proteome</keyword>
<evidence type="ECO:0000259" key="6">
    <source>
        <dbReference type="PROSITE" id="PS50106"/>
    </source>
</evidence>
<evidence type="ECO:0000313" key="8">
    <source>
        <dbReference type="Proteomes" id="UP000199537"/>
    </source>
</evidence>
<dbReference type="Proteomes" id="UP000199537">
    <property type="component" value="Unassembled WGS sequence"/>
</dbReference>
<dbReference type="SUPFAM" id="SSF50156">
    <property type="entry name" value="PDZ domain-like"/>
    <property type="match status" value="1"/>
</dbReference>
<feature type="domain" description="PDZ" evidence="6">
    <location>
        <begin position="89"/>
        <end position="169"/>
    </location>
</feature>
<dbReference type="Gene3D" id="3.90.226.10">
    <property type="entry name" value="2-enoyl-CoA Hydratase, Chain A, domain 1"/>
    <property type="match status" value="1"/>
</dbReference>
<dbReference type="GO" id="GO:0004175">
    <property type="term" value="F:endopeptidase activity"/>
    <property type="evidence" value="ECO:0007669"/>
    <property type="project" value="TreeGrafter"/>
</dbReference>
<reference evidence="8" key="1">
    <citation type="submission" date="2016-10" db="EMBL/GenBank/DDBJ databases">
        <authorList>
            <person name="Varghese N."/>
            <person name="Submissions S."/>
        </authorList>
    </citation>
    <scope>NUCLEOTIDE SEQUENCE [LARGE SCALE GENOMIC DNA]</scope>
    <source>
        <strain evidence="8">DSM 14807</strain>
    </source>
</reference>
<dbReference type="SMART" id="SM00228">
    <property type="entry name" value="PDZ"/>
    <property type="match status" value="1"/>
</dbReference>
<dbReference type="GO" id="GO:0030288">
    <property type="term" value="C:outer membrane-bounded periplasmic space"/>
    <property type="evidence" value="ECO:0007669"/>
    <property type="project" value="TreeGrafter"/>
</dbReference>
<dbReference type="PANTHER" id="PTHR32060">
    <property type="entry name" value="TAIL-SPECIFIC PROTEASE"/>
    <property type="match status" value="1"/>
</dbReference>
<evidence type="ECO:0000256" key="1">
    <source>
        <dbReference type="ARBA" id="ARBA00009179"/>
    </source>
</evidence>
<dbReference type="InterPro" id="IPR036034">
    <property type="entry name" value="PDZ_sf"/>
</dbReference>
<keyword evidence="3 5" id="KW-0378">Hydrolase</keyword>
<dbReference type="AlphaFoldDB" id="A0A1I7NDX8"/>
<dbReference type="SUPFAM" id="SSF52096">
    <property type="entry name" value="ClpP/crotonase"/>
    <property type="match status" value="1"/>
</dbReference>
<dbReference type="InterPro" id="IPR001478">
    <property type="entry name" value="PDZ"/>
</dbReference>
<dbReference type="PANTHER" id="PTHR32060:SF30">
    <property type="entry name" value="CARBOXY-TERMINAL PROCESSING PROTEASE CTPA"/>
    <property type="match status" value="1"/>
</dbReference>